<evidence type="ECO:0000313" key="2">
    <source>
        <dbReference type="Proteomes" id="UP000694560"/>
    </source>
</evidence>
<accession>A0A8C5UCA3</accession>
<dbReference type="Proteomes" id="UP000694560">
    <property type="component" value="Unplaced"/>
</dbReference>
<dbReference type="Ensembl" id="ENSMCST00000020258.1">
    <property type="protein sequence ID" value="ENSMCSP00000019753.1"/>
    <property type="gene ID" value="ENSMCSG00000013870.1"/>
</dbReference>
<protein>
    <submittedName>
        <fullName evidence="1">Uncharacterized protein</fullName>
    </submittedName>
</protein>
<evidence type="ECO:0000313" key="1">
    <source>
        <dbReference type="Ensembl" id="ENSMCSP00000019753.1"/>
    </source>
</evidence>
<organism evidence="1 2">
    <name type="scientific">Malurus cyaneus samueli</name>
    <dbReference type="NCBI Taxonomy" id="2593467"/>
    <lineage>
        <taxon>Eukaryota</taxon>
        <taxon>Metazoa</taxon>
        <taxon>Chordata</taxon>
        <taxon>Craniata</taxon>
        <taxon>Vertebrata</taxon>
        <taxon>Euteleostomi</taxon>
        <taxon>Archelosauria</taxon>
        <taxon>Archosauria</taxon>
        <taxon>Dinosauria</taxon>
        <taxon>Saurischia</taxon>
        <taxon>Theropoda</taxon>
        <taxon>Coelurosauria</taxon>
        <taxon>Aves</taxon>
        <taxon>Neognathae</taxon>
        <taxon>Neoaves</taxon>
        <taxon>Telluraves</taxon>
        <taxon>Australaves</taxon>
        <taxon>Passeriformes</taxon>
        <taxon>Meliphagoidea</taxon>
        <taxon>Maluridae</taxon>
        <taxon>Malurus</taxon>
    </lineage>
</organism>
<proteinExistence type="predicted"/>
<name>A0A8C5UCA3_9PASS</name>
<sequence>SSFGLSYTTFPTTSFERKKETLGHLNYKITFETFFPVWPEFCGRTLSWPAGHCPGPQSQWNPAPAAAWSASPPGAGRIYLSFSPQIHPPLLPAAQPRP</sequence>
<reference evidence="1" key="1">
    <citation type="submission" date="2025-08" db="UniProtKB">
        <authorList>
            <consortium name="Ensembl"/>
        </authorList>
    </citation>
    <scope>IDENTIFICATION</scope>
</reference>
<reference evidence="1" key="2">
    <citation type="submission" date="2025-09" db="UniProtKB">
        <authorList>
            <consortium name="Ensembl"/>
        </authorList>
    </citation>
    <scope>IDENTIFICATION</scope>
</reference>
<dbReference type="AlphaFoldDB" id="A0A8C5UCA3"/>
<dbReference type="OrthoDB" id="10355696at2759"/>
<keyword evidence="2" id="KW-1185">Reference proteome</keyword>